<evidence type="ECO:0000256" key="2">
    <source>
        <dbReference type="SAM" id="Phobius"/>
    </source>
</evidence>
<accession>A0ABR2I490</accession>
<keyword evidence="4" id="KW-1185">Reference proteome</keyword>
<dbReference type="PANTHER" id="PTHR39142:SF1">
    <property type="entry name" value="AEL197CP"/>
    <property type="match status" value="1"/>
</dbReference>
<evidence type="ECO:0000313" key="4">
    <source>
        <dbReference type="Proteomes" id="UP001390339"/>
    </source>
</evidence>
<keyword evidence="2" id="KW-0812">Transmembrane</keyword>
<dbReference type="InterPro" id="IPR024338">
    <property type="entry name" value="MID1/Yam8"/>
</dbReference>
<feature type="transmembrane region" description="Helical" evidence="2">
    <location>
        <begin position="636"/>
        <end position="656"/>
    </location>
</feature>
<name>A0ABR2I490_9PEZI</name>
<organism evidence="3 4">
    <name type="scientific">Apiospora arundinis</name>
    <dbReference type="NCBI Taxonomy" id="335852"/>
    <lineage>
        <taxon>Eukaryota</taxon>
        <taxon>Fungi</taxon>
        <taxon>Dikarya</taxon>
        <taxon>Ascomycota</taxon>
        <taxon>Pezizomycotina</taxon>
        <taxon>Sordariomycetes</taxon>
        <taxon>Xylariomycetidae</taxon>
        <taxon>Amphisphaeriales</taxon>
        <taxon>Apiosporaceae</taxon>
        <taxon>Apiospora</taxon>
    </lineage>
</organism>
<evidence type="ECO:0000256" key="1">
    <source>
        <dbReference type="SAM" id="MobiDB-lite"/>
    </source>
</evidence>
<dbReference type="PANTHER" id="PTHR39142">
    <property type="entry name" value="MID1P"/>
    <property type="match status" value="1"/>
</dbReference>
<gene>
    <name evidence="3" type="ORF">PGQ11_013072</name>
</gene>
<sequence>MMQLSPLQSRLAASVAASFIVLAIYLFLFSPQFAFAAELSAAPLDGVLHGWTSALDEAPTIGDGGSDSEDIKSRAPPVYEAEFGLFDRSVMGRAPSGVIALANNAPKNTALDPGNLASFVFEAKSVAGRGDGEGSNTSPLELRSDVHEAAQGSTGLKSDDDDSSELERRQSPTKTLWISGNTCIQPERKPDQTTLDPPQLTLYVSTSKDNTTPGPMADKKKQDVLVFNEGAVMYNTTLSGDDVYFTIVAPPKVASTDFDTTTYNVNVAASVDKSYFSYDADSEPNVFWVDSDSGATLMATGELKPTKDNPALERPPYTMFVFKEGDISLNGVRNSYCGLKEYSLIGGTRSRLPADTMTTRMAKRGTDSITKQEFFLNGLNSSTRYTAVLASDPNATPGRKRADNVPGGGGFVFRQTSFQTSDTGGSCYLIQNLAFCDQTQYRVPGNKEKFENATALGKFYDDYAKEMYDNFDKALQQVQCDAPNTSKYSLARTCDDCKEAYKNWLCTVSIPRCEEFSNNADWLQPRNIGAPFPDGKTKMDPNITATFGNLKAYTGSRLPRIDEKVQPGPYKEVLPCDYLCYDIVQSCASAMKFTCPLPGKLGFNVSYGQQNTTAGNTDVTCNYPGSAHYKSGAASVAVSMSGLLMIALLGGILSLIV</sequence>
<dbReference type="Pfam" id="PF12929">
    <property type="entry name" value="Mid1"/>
    <property type="match status" value="1"/>
</dbReference>
<dbReference type="Proteomes" id="UP001390339">
    <property type="component" value="Unassembled WGS sequence"/>
</dbReference>
<dbReference type="EMBL" id="JAPCWZ010000007">
    <property type="protein sequence ID" value="KAK8857160.1"/>
    <property type="molecule type" value="Genomic_DNA"/>
</dbReference>
<protein>
    <submittedName>
        <fullName evidence="3">Stretch-activated Ca2+-permeable channel component-domain-containing protein</fullName>
    </submittedName>
</protein>
<reference evidence="3 4" key="1">
    <citation type="journal article" date="2024" name="IMA Fungus">
        <title>Apiospora arundinis, a panoply of carbohydrate-active enzymes and secondary metabolites.</title>
        <authorList>
            <person name="Sorensen T."/>
            <person name="Petersen C."/>
            <person name="Muurmann A.T."/>
            <person name="Christiansen J.V."/>
            <person name="Brundto M.L."/>
            <person name="Overgaard C.K."/>
            <person name="Boysen A.T."/>
            <person name="Wollenberg R.D."/>
            <person name="Larsen T.O."/>
            <person name="Sorensen J.L."/>
            <person name="Nielsen K.L."/>
            <person name="Sondergaard T.E."/>
        </authorList>
    </citation>
    <scope>NUCLEOTIDE SEQUENCE [LARGE SCALE GENOMIC DNA]</scope>
    <source>
        <strain evidence="3 4">AAU 773</strain>
    </source>
</reference>
<keyword evidence="2" id="KW-0472">Membrane</keyword>
<evidence type="ECO:0000313" key="3">
    <source>
        <dbReference type="EMBL" id="KAK8857160.1"/>
    </source>
</evidence>
<feature type="region of interest" description="Disordered" evidence="1">
    <location>
        <begin position="148"/>
        <end position="199"/>
    </location>
</feature>
<feature type="compositionally biased region" description="Polar residues" evidence="1">
    <location>
        <begin position="172"/>
        <end position="184"/>
    </location>
</feature>
<keyword evidence="2" id="KW-1133">Transmembrane helix</keyword>
<proteinExistence type="predicted"/>
<comment type="caution">
    <text evidence="3">The sequence shown here is derived from an EMBL/GenBank/DDBJ whole genome shotgun (WGS) entry which is preliminary data.</text>
</comment>